<organism evidence="1">
    <name type="scientific">marine sediment metagenome</name>
    <dbReference type="NCBI Taxonomy" id="412755"/>
    <lineage>
        <taxon>unclassified sequences</taxon>
        <taxon>metagenomes</taxon>
        <taxon>ecological metagenomes</taxon>
    </lineage>
</organism>
<comment type="caution">
    <text evidence="1">The sequence shown here is derived from an EMBL/GenBank/DDBJ whole genome shotgun (WGS) entry which is preliminary data.</text>
</comment>
<evidence type="ECO:0000313" key="1">
    <source>
        <dbReference type="EMBL" id="KKM68282.1"/>
    </source>
</evidence>
<accession>A0A0F9MGS2</accession>
<gene>
    <name evidence="1" type="ORF">LCGC14_1462470</name>
</gene>
<proteinExistence type="predicted"/>
<protein>
    <submittedName>
        <fullName evidence="1">Uncharacterized protein</fullName>
    </submittedName>
</protein>
<dbReference type="EMBL" id="LAZR01010197">
    <property type="protein sequence ID" value="KKM68282.1"/>
    <property type="molecule type" value="Genomic_DNA"/>
</dbReference>
<dbReference type="AlphaFoldDB" id="A0A0F9MGS2"/>
<name>A0A0F9MGS2_9ZZZZ</name>
<sequence>MEMMESAEPEMRLRLWVIEHFRVLPTDPRFKDLNDDQMEVLFFHFINSGTDEQHRLAYHTKMSRKETIDTMPRNLMEDMGYTKEELEKITQELIVGGD</sequence>
<reference evidence="1" key="1">
    <citation type="journal article" date="2015" name="Nature">
        <title>Complex archaea that bridge the gap between prokaryotes and eukaryotes.</title>
        <authorList>
            <person name="Spang A."/>
            <person name="Saw J.H."/>
            <person name="Jorgensen S.L."/>
            <person name="Zaremba-Niedzwiedzka K."/>
            <person name="Martijn J."/>
            <person name="Lind A.E."/>
            <person name="van Eijk R."/>
            <person name="Schleper C."/>
            <person name="Guy L."/>
            <person name="Ettema T.J."/>
        </authorList>
    </citation>
    <scope>NUCLEOTIDE SEQUENCE</scope>
</reference>